<name>D2W033_NAEGR</name>
<feature type="compositionally biased region" description="Polar residues" evidence="1">
    <location>
        <begin position="9"/>
        <end position="18"/>
    </location>
</feature>
<evidence type="ECO:0000256" key="1">
    <source>
        <dbReference type="SAM" id="MobiDB-lite"/>
    </source>
</evidence>
<organism evidence="3">
    <name type="scientific">Naegleria gruberi</name>
    <name type="common">Amoeba</name>
    <dbReference type="NCBI Taxonomy" id="5762"/>
    <lineage>
        <taxon>Eukaryota</taxon>
        <taxon>Discoba</taxon>
        <taxon>Heterolobosea</taxon>
        <taxon>Tetramitia</taxon>
        <taxon>Eutetramitia</taxon>
        <taxon>Vahlkampfiidae</taxon>
        <taxon>Naegleria</taxon>
    </lineage>
</organism>
<dbReference type="GeneID" id="8863138"/>
<dbReference type="KEGG" id="ngr:NAEGRDRAFT_81889"/>
<evidence type="ECO:0000313" key="3">
    <source>
        <dbReference type="Proteomes" id="UP000006671"/>
    </source>
</evidence>
<dbReference type="InParanoid" id="D2W033"/>
<accession>D2W033</accession>
<evidence type="ECO:0000313" key="2">
    <source>
        <dbReference type="EMBL" id="EFC37503.1"/>
    </source>
</evidence>
<keyword evidence="3" id="KW-1185">Reference proteome</keyword>
<dbReference type="AlphaFoldDB" id="D2W033"/>
<reference evidence="2 3" key="1">
    <citation type="journal article" date="2010" name="Cell">
        <title>The genome of Naegleria gruberi illuminates early eukaryotic versatility.</title>
        <authorList>
            <person name="Fritz-Laylin L.K."/>
            <person name="Prochnik S.E."/>
            <person name="Ginger M.L."/>
            <person name="Dacks J.B."/>
            <person name="Carpenter M.L."/>
            <person name="Field M.C."/>
            <person name="Kuo A."/>
            <person name="Paredez A."/>
            <person name="Chapman J."/>
            <person name="Pham J."/>
            <person name="Shu S."/>
            <person name="Neupane R."/>
            <person name="Cipriano M."/>
            <person name="Mancuso J."/>
            <person name="Tu H."/>
            <person name="Salamov A."/>
            <person name="Lindquist E."/>
            <person name="Shapiro H."/>
            <person name="Lucas S."/>
            <person name="Grigoriev I.V."/>
            <person name="Cande W.Z."/>
            <person name="Fulton C."/>
            <person name="Rokhsar D.S."/>
            <person name="Dawson S.C."/>
        </authorList>
    </citation>
    <scope>NUCLEOTIDE SEQUENCE [LARGE SCALE GENOMIC DNA]</scope>
    <source>
        <strain evidence="2 3">NEG-M</strain>
    </source>
</reference>
<proteinExistence type="predicted"/>
<dbReference type="EMBL" id="GG738917">
    <property type="protein sequence ID" value="EFC37503.1"/>
    <property type="molecule type" value="Genomic_DNA"/>
</dbReference>
<feature type="compositionally biased region" description="Basic and acidic residues" evidence="1">
    <location>
        <begin position="59"/>
        <end position="70"/>
    </location>
</feature>
<dbReference type="RefSeq" id="XP_002670247.1">
    <property type="nucleotide sequence ID" value="XM_002670201.1"/>
</dbReference>
<sequence>MQQQQQTTSRKSTVSFQEESIECQDTPVLDRRMSLLAKAKRRVSLVLKKKSPQNATPDNDNHQQQEKITPRSDSNSTGNFDADSFYSNAGSTTSSSTLSNSFSSPRNERPRFSFASLFPTFTCPSGNTKKLEVSADFDKMKHERMLRVKYYEDQLEFKKVKSITNTSRDNFKNKLKSRKSFHTSTILNQPKQETISTNETNITTLIHRNSKKWNWTFYEIIQ</sequence>
<feature type="region of interest" description="Disordered" evidence="1">
    <location>
        <begin position="1"/>
        <end position="29"/>
    </location>
</feature>
<feature type="region of interest" description="Disordered" evidence="1">
    <location>
        <begin position="46"/>
        <end position="106"/>
    </location>
</feature>
<gene>
    <name evidence="2" type="ORF">NAEGRDRAFT_81889</name>
</gene>
<protein>
    <submittedName>
        <fullName evidence="2">Uncharacterized protein</fullName>
    </submittedName>
</protein>
<feature type="compositionally biased region" description="Low complexity" evidence="1">
    <location>
        <begin position="84"/>
        <end position="104"/>
    </location>
</feature>
<dbReference type="VEuPathDB" id="AmoebaDB:NAEGRDRAFT_81889"/>
<dbReference type="Proteomes" id="UP000006671">
    <property type="component" value="Unassembled WGS sequence"/>
</dbReference>